<proteinExistence type="predicted"/>
<reference evidence="2 3" key="1">
    <citation type="submission" date="2017-09" db="EMBL/GenBank/DDBJ databases">
        <authorList>
            <consortium name="International Durum Wheat Genome Sequencing Consortium (IDWGSC)"/>
            <person name="Milanesi L."/>
        </authorList>
    </citation>
    <scope>NUCLEOTIDE SEQUENCE [LARGE SCALE GENOMIC DNA]</scope>
    <source>
        <strain evidence="3">cv. Svevo</strain>
    </source>
</reference>
<evidence type="ECO:0000313" key="3">
    <source>
        <dbReference type="Proteomes" id="UP000324705"/>
    </source>
</evidence>
<organism evidence="2 3">
    <name type="scientific">Triticum turgidum subsp. durum</name>
    <name type="common">Durum wheat</name>
    <name type="synonym">Triticum durum</name>
    <dbReference type="NCBI Taxonomy" id="4567"/>
    <lineage>
        <taxon>Eukaryota</taxon>
        <taxon>Viridiplantae</taxon>
        <taxon>Streptophyta</taxon>
        <taxon>Embryophyta</taxon>
        <taxon>Tracheophyta</taxon>
        <taxon>Spermatophyta</taxon>
        <taxon>Magnoliopsida</taxon>
        <taxon>Liliopsida</taxon>
        <taxon>Poales</taxon>
        <taxon>Poaceae</taxon>
        <taxon>BOP clade</taxon>
        <taxon>Pooideae</taxon>
        <taxon>Triticodae</taxon>
        <taxon>Triticeae</taxon>
        <taxon>Triticinae</taxon>
        <taxon>Triticum</taxon>
    </lineage>
</organism>
<name>A0A9R0TI56_TRITD</name>
<feature type="region of interest" description="Disordered" evidence="1">
    <location>
        <begin position="1"/>
        <end position="77"/>
    </location>
</feature>
<dbReference type="EMBL" id="LT934119">
    <property type="protein sequence ID" value="VAI14018.1"/>
    <property type="molecule type" value="Genomic_DNA"/>
</dbReference>
<evidence type="ECO:0000256" key="1">
    <source>
        <dbReference type="SAM" id="MobiDB-lite"/>
    </source>
</evidence>
<evidence type="ECO:0000313" key="2">
    <source>
        <dbReference type="EMBL" id="VAI14018.1"/>
    </source>
</evidence>
<dbReference type="AlphaFoldDB" id="A0A9R0TI56"/>
<sequence length="77" mass="7886">MAAAPESDNGSEVGPTGDSGAFASPVKARERAPESEAGASAATASESSETRVDDGNIQEAESSLREGLSLNYEVWAR</sequence>
<feature type="compositionally biased region" description="Low complexity" evidence="1">
    <location>
        <begin position="35"/>
        <end position="47"/>
    </location>
</feature>
<gene>
    <name evidence="2" type="ORF">TRITD_5Av1G045130</name>
</gene>
<dbReference type="Gramene" id="TRITD5Av1G045130.1">
    <property type="protein sequence ID" value="TRITD5Av1G045130.1"/>
    <property type="gene ID" value="TRITD5Av1G045130"/>
</dbReference>
<accession>A0A9R0TI56</accession>
<keyword evidence="3" id="KW-1185">Reference proteome</keyword>
<dbReference type="Proteomes" id="UP000324705">
    <property type="component" value="Chromosome 5A"/>
</dbReference>
<protein>
    <submittedName>
        <fullName evidence="2">Uncharacterized protein</fullName>
    </submittedName>
</protein>